<evidence type="ECO:0000256" key="3">
    <source>
        <dbReference type="ARBA" id="ARBA00011738"/>
    </source>
</evidence>
<dbReference type="InterPro" id="IPR045864">
    <property type="entry name" value="aa-tRNA-synth_II/BPL/LPL"/>
</dbReference>
<dbReference type="PANTHER" id="PTHR43707:SF1">
    <property type="entry name" value="HISTIDINE--TRNA LIGASE, MITOCHONDRIAL-RELATED"/>
    <property type="match status" value="1"/>
</dbReference>
<dbReference type="EC" id="6.1.1.21" evidence="11"/>
<dbReference type="InterPro" id="IPR033656">
    <property type="entry name" value="HisRS_anticodon"/>
</dbReference>
<dbReference type="CDD" id="cd00773">
    <property type="entry name" value="HisRS-like_core"/>
    <property type="match status" value="1"/>
</dbReference>
<dbReference type="Proteomes" id="UP000183898">
    <property type="component" value="Unassembled WGS sequence"/>
</dbReference>
<keyword evidence="5 11" id="KW-0436">Ligase</keyword>
<dbReference type="InterPro" id="IPR041715">
    <property type="entry name" value="HisRS-like_core"/>
</dbReference>
<dbReference type="PROSITE" id="PS50862">
    <property type="entry name" value="AA_TRNA_LIGASE_II"/>
    <property type="match status" value="1"/>
</dbReference>
<evidence type="ECO:0000256" key="12">
    <source>
        <dbReference type="PIRSR" id="PIRSR001549-1"/>
    </source>
</evidence>
<keyword evidence="4 11" id="KW-0963">Cytoplasm</keyword>
<dbReference type="InterPro" id="IPR004154">
    <property type="entry name" value="Anticodon-bd"/>
</dbReference>
<dbReference type="Gene3D" id="3.30.930.10">
    <property type="entry name" value="Bira Bifunctional Protein, Domain 2"/>
    <property type="match status" value="1"/>
</dbReference>
<proteinExistence type="inferred from homology"/>
<keyword evidence="8 11" id="KW-0648">Protein biosynthesis</keyword>
<accession>A0A1H8K8E3</accession>
<evidence type="ECO:0000256" key="11">
    <source>
        <dbReference type="HAMAP-Rule" id="MF_00127"/>
    </source>
</evidence>
<dbReference type="NCBIfam" id="TIGR00442">
    <property type="entry name" value="hisS"/>
    <property type="match status" value="1"/>
</dbReference>
<dbReference type="GO" id="GO:0004821">
    <property type="term" value="F:histidine-tRNA ligase activity"/>
    <property type="evidence" value="ECO:0007669"/>
    <property type="project" value="UniProtKB-UniRule"/>
</dbReference>
<keyword evidence="9 11" id="KW-0030">Aminoacyl-tRNA synthetase</keyword>
<gene>
    <name evidence="11" type="primary">hisS</name>
    <name evidence="14" type="ORF">SAMN05216404_10854</name>
</gene>
<evidence type="ECO:0000256" key="6">
    <source>
        <dbReference type="ARBA" id="ARBA00022741"/>
    </source>
</evidence>
<keyword evidence="6 11" id="KW-0547">Nucleotide-binding</keyword>
<protein>
    <recommendedName>
        <fullName evidence="11">Histidine--tRNA ligase</fullName>
        <ecNumber evidence="11">6.1.1.21</ecNumber>
    </recommendedName>
    <alternativeName>
        <fullName evidence="11">Histidyl-tRNA synthetase</fullName>
        <shortName evidence="11">HisRS</shortName>
    </alternativeName>
</protein>
<sequence length="419" mass="46792">MPTRGIQAVRGMNDILPDQIDRWEFFEQSVRDWMAAYGYRNIRMPIVEQTDLFVRSIGAVTDIVEKEMYTFVDHLNGESLTLRPEGTASCVRAVLEHNLLYSGPQRLYYSGAMFRHERPQKGRYRQFHQVGAEALGYAGPDIDAELIVMGADLWKRLGVSGVRLEIGTLGSAESRSVHRTRLIGYLQRHLCKLDEDASRRLHSNPLRILDSKNAEMREIIEGAPRLLDDLDEDSLIHFEGLQQILREQGIDFEINPRLVRGLDYYNRTVFEWVTDKLGAQGTVCAGGRYDGLVEQVGGKATPACGFALGVERVLALVMDSAIPQASPDVYVVHKGDVAAGFAWKTVRYLRDRGFQAILHCGEGSFKGQMRKADASGARFAVIIGDDEAQAGEISIKPLREAAEQVRVELAEAADLLKKA</sequence>
<dbReference type="Pfam" id="PF03129">
    <property type="entry name" value="HGTP_anticodon"/>
    <property type="match status" value="1"/>
</dbReference>
<dbReference type="SUPFAM" id="SSF52954">
    <property type="entry name" value="Class II aaRS ABD-related"/>
    <property type="match status" value="1"/>
</dbReference>
<feature type="binding site" evidence="12">
    <location>
        <position position="260"/>
    </location>
    <ligand>
        <name>L-histidine</name>
        <dbReference type="ChEBI" id="CHEBI:57595"/>
    </ligand>
</feature>
<feature type="domain" description="Aminoacyl-transfer RNA synthetases class-II family profile" evidence="13">
    <location>
        <begin position="1"/>
        <end position="327"/>
    </location>
</feature>
<feature type="binding site" evidence="12">
    <location>
        <begin position="85"/>
        <end position="87"/>
    </location>
    <ligand>
        <name>L-histidine</name>
        <dbReference type="ChEBI" id="CHEBI:57595"/>
    </ligand>
</feature>
<reference evidence="14 15" key="1">
    <citation type="submission" date="2016-10" db="EMBL/GenBank/DDBJ databases">
        <authorList>
            <person name="de Groot N.N."/>
        </authorList>
    </citation>
    <scope>NUCLEOTIDE SEQUENCE [LARGE SCALE GENOMIC DNA]</scope>
    <source>
        <strain evidence="14 15">Nl18</strain>
    </source>
</reference>
<evidence type="ECO:0000256" key="7">
    <source>
        <dbReference type="ARBA" id="ARBA00022840"/>
    </source>
</evidence>
<dbReference type="RefSeq" id="WP_074746887.1">
    <property type="nucleotide sequence ID" value="NZ_FOCT01000008.1"/>
</dbReference>
<evidence type="ECO:0000256" key="4">
    <source>
        <dbReference type="ARBA" id="ARBA00022490"/>
    </source>
</evidence>
<dbReference type="CDD" id="cd00859">
    <property type="entry name" value="HisRS_anticodon"/>
    <property type="match status" value="1"/>
</dbReference>
<feature type="binding site" evidence="12">
    <location>
        <position position="115"/>
    </location>
    <ligand>
        <name>L-histidine</name>
        <dbReference type="ChEBI" id="CHEBI:57595"/>
    </ligand>
</feature>
<evidence type="ECO:0000256" key="1">
    <source>
        <dbReference type="ARBA" id="ARBA00004496"/>
    </source>
</evidence>
<dbReference type="GO" id="GO:0005737">
    <property type="term" value="C:cytoplasm"/>
    <property type="evidence" value="ECO:0007669"/>
    <property type="project" value="UniProtKB-SubCell"/>
</dbReference>
<dbReference type="PIRSF" id="PIRSF001549">
    <property type="entry name" value="His-tRNA_synth"/>
    <property type="match status" value="1"/>
</dbReference>
<keyword evidence="7 11" id="KW-0067">ATP-binding</keyword>
<dbReference type="FunFam" id="3.30.930.10:FF:000005">
    <property type="entry name" value="Histidine--tRNA ligase"/>
    <property type="match status" value="1"/>
</dbReference>
<comment type="subcellular location">
    <subcellularLocation>
        <location evidence="1 11">Cytoplasm</location>
    </subcellularLocation>
</comment>
<evidence type="ECO:0000256" key="10">
    <source>
        <dbReference type="ARBA" id="ARBA00047639"/>
    </source>
</evidence>
<evidence type="ECO:0000256" key="2">
    <source>
        <dbReference type="ARBA" id="ARBA00008226"/>
    </source>
</evidence>
<dbReference type="EMBL" id="FOCT01000008">
    <property type="protein sequence ID" value="SEN88971.1"/>
    <property type="molecule type" value="Genomic_DNA"/>
</dbReference>
<comment type="similarity">
    <text evidence="2 11">Belongs to the class-II aminoacyl-tRNA synthetase family.</text>
</comment>
<dbReference type="GO" id="GO:0005524">
    <property type="term" value="F:ATP binding"/>
    <property type="evidence" value="ECO:0007669"/>
    <property type="project" value="UniProtKB-UniRule"/>
</dbReference>
<feature type="binding site" evidence="12">
    <location>
        <position position="133"/>
    </location>
    <ligand>
        <name>L-histidine</name>
        <dbReference type="ChEBI" id="CHEBI:57595"/>
    </ligand>
</feature>
<feature type="binding site" evidence="12">
    <location>
        <begin position="264"/>
        <end position="265"/>
    </location>
    <ligand>
        <name>L-histidine</name>
        <dbReference type="ChEBI" id="CHEBI:57595"/>
    </ligand>
</feature>
<dbReference type="InterPro" id="IPR036621">
    <property type="entry name" value="Anticodon-bd_dom_sf"/>
</dbReference>
<dbReference type="HAMAP" id="MF_00127">
    <property type="entry name" value="His_tRNA_synth"/>
    <property type="match status" value="1"/>
</dbReference>
<dbReference type="SUPFAM" id="SSF55681">
    <property type="entry name" value="Class II aaRS and biotin synthetases"/>
    <property type="match status" value="1"/>
</dbReference>
<dbReference type="AlphaFoldDB" id="A0A1H8K8E3"/>
<dbReference type="Gene3D" id="3.40.50.800">
    <property type="entry name" value="Anticodon-binding domain"/>
    <property type="match status" value="1"/>
</dbReference>
<evidence type="ECO:0000256" key="8">
    <source>
        <dbReference type="ARBA" id="ARBA00022917"/>
    </source>
</evidence>
<comment type="subunit">
    <text evidence="3 11">Homodimer.</text>
</comment>
<evidence type="ECO:0000313" key="14">
    <source>
        <dbReference type="EMBL" id="SEN88971.1"/>
    </source>
</evidence>
<feature type="binding site" evidence="12">
    <location>
        <position position="129"/>
    </location>
    <ligand>
        <name>L-histidine</name>
        <dbReference type="ChEBI" id="CHEBI:57595"/>
    </ligand>
</feature>
<evidence type="ECO:0000256" key="9">
    <source>
        <dbReference type="ARBA" id="ARBA00023146"/>
    </source>
</evidence>
<dbReference type="GO" id="GO:0006427">
    <property type="term" value="P:histidyl-tRNA aminoacylation"/>
    <property type="evidence" value="ECO:0007669"/>
    <property type="project" value="UniProtKB-UniRule"/>
</dbReference>
<evidence type="ECO:0000256" key="5">
    <source>
        <dbReference type="ARBA" id="ARBA00022598"/>
    </source>
</evidence>
<dbReference type="InterPro" id="IPR006195">
    <property type="entry name" value="aa-tRNA-synth_II"/>
</dbReference>
<comment type="catalytic activity">
    <reaction evidence="10 11">
        <text>tRNA(His) + L-histidine + ATP = L-histidyl-tRNA(His) + AMP + diphosphate + H(+)</text>
        <dbReference type="Rhea" id="RHEA:17313"/>
        <dbReference type="Rhea" id="RHEA-COMP:9665"/>
        <dbReference type="Rhea" id="RHEA-COMP:9689"/>
        <dbReference type="ChEBI" id="CHEBI:15378"/>
        <dbReference type="ChEBI" id="CHEBI:30616"/>
        <dbReference type="ChEBI" id="CHEBI:33019"/>
        <dbReference type="ChEBI" id="CHEBI:57595"/>
        <dbReference type="ChEBI" id="CHEBI:78442"/>
        <dbReference type="ChEBI" id="CHEBI:78527"/>
        <dbReference type="ChEBI" id="CHEBI:456215"/>
        <dbReference type="EC" id="6.1.1.21"/>
    </reaction>
</comment>
<dbReference type="InterPro" id="IPR015807">
    <property type="entry name" value="His-tRNA-ligase"/>
</dbReference>
<evidence type="ECO:0000259" key="13">
    <source>
        <dbReference type="PROSITE" id="PS50862"/>
    </source>
</evidence>
<dbReference type="Pfam" id="PF13393">
    <property type="entry name" value="tRNA-synt_His"/>
    <property type="match status" value="1"/>
</dbReference>
<organism evidence="14 15">
    <name type="scientific">Nitrosospira multiformis</name>
    <dbReference type="NCBI Taxonomy" id="1231"/>
    <lineage>
        <taxon>Bacteria</taxon>
        <taxon>Pseudomonadati</taxon>
        <taxon>Pseudomonadota</taxon>
        <taxon>Betaproteobacteria</taxon>
        <taxon>Nitrosomonadales</taxon>
        <taxon>Nitrosomonadaceae</taxon>
        <taxon>Nitrosospira</taxon>
    </lineage>
</organism>
<dbReference type="InterPro" id="IPR004516">
    <property type="entry name" value="HisRS/HisZ"/>
</dbReference>
<name>A0A1H8K8E3_9PROT</name>
<evidence type="ECO:0000313" key="15">
    <source>
        <dbReference type="Proteomes" id="UP000183898"/>
    </source>
</evidence>
<dbReference type="PANTHER" id="PTHR43707">
    <property type="entry name" value="HISTIDYL-TRNA SYNTHETASE"/>
    <property type="match status" value="1"/>
</dbReference>